<evidence type="ECO:0000259" key="4">
    <source>
        <dbReference type="Pfam" id="PF18765"/>
    </source>
</evidence>
<dbReference type="AlphaFoldDB" id="D9PV88"/>
<dbReference type="PaxDb" id="79929-MTBMA_c05410"/>
<dbReference type="EMBL" id="CP001710">
    <property type="protein sequence ID" value="ADL58136.1"/>
    <property type="molecule type" value="Genomic_DNA"/>
</dbReference>
<protein>
    <recommendedName>
        <fullName evidence="1">protein adenylyltransferase</fullName>
        <ecNumber evidence="1">2.7.7.108</ecNumber>
    </recommendedName>
</protein>
<evidence type="ECO:0000313" key="5">
    <source>
        <dbReference type="EMBL" id="ADL58136.1"/>
    </source>
</evidence>
<dbReference type="PANTHER" id="PTHR33933:SF1">
    <property type="entry name" value="PROTEIN ADENYLYLTRANSFERASE MNTA-RELATED"/>
    <property type="match status" value="1"/>
</dbReference>
<dbReference type="InterPro" id="IPR052548">
    <property type="entry name" value="Type_VII_TA_antitoxin"/>
</dbReference>
<dbReference type="Proteomes" id="UP000000345">
    <property type="component" value="Chromosome"/>
</dbReference>
<accession>D9PV88</accession>
<organism evidence="5 6">
    <name type="scientific">Methanothermobacter marburgensis (strain ATCC BAA-927 / DSM 2133 / JCM 14651 / NBRC 100331 / OCM 82 / Marburg)</name>
    <name type="common">Methanobacterium thermoautotrophicum</name>
    <dbReference type="NCBI Taxonomy" id="79929"/>
    <lineage>
        <taxon>Archaea</taxon>
        <taxon>Methanobacteriati</taxon>
        <taxon>Methanobacteriota</taxon>
        <taxon>Methanomada group</taxon>
        <taxon>Methanobacteria</taxon>
        <taxon>Methanobacteriales</taxon>
        <taxon>Methanobacteriaceae</taxon>
        <taxon>Methanothermobacter</taxon>
    </lineage>
</organism>
<evidence type="ECO:0000313" key="6">
    <source>
        <dbReference type="Proteomes" id="UP000000345"/>
    </source>
</evidence>
<feature type="domain" description="Polymerase beta nucleotidyltransferase" evidence="4">
    <location>
        <begin position="15"/>
        <end position="99"/>
    </location>
</feature>
<dbReference type="Pfam" id="PF18765">
    <property type="entry name" value="Polbeta"/>
    <property type="match status" value="1"/>
</dbReference>
<dbReference type="EC" id="2.7.7.108" evidence="1"/>
<dbReference type="SUPFAM" id="SSF81301">
    <property type="entry name" value="Nucleotidyltransferase"/>
    <property type="match status" value="1"/>
</dbReference>
<dbReference type="OrthoDB" id="77708at2157"/>
<sequence length="100" mass="11351">MNRLELARKFSESLNYPEIEKIILFGSVARGDDREGSDIDIIIISTKKTEIKDKVIRKARDILLSTGVHISVKVISPEEYRLLGDTHFISRIRKEGVVLG</sequence>
<proteinExistence type="predicted"/>
<comment type="catalytic activity">
    <reaction evidence="2">
        <text>O-(5'-adenylyl)-L-tyrosyl-[protein] + ATP = O-[5'-(adenylyl-(5'-&gt;3')-adenylyl)]-L-tyrosyl-[protein] + diphosphate</text>
        <dbReference type="Rhea" id="RHEA:66528"/>
        <dbReference type="Rhea" id="RHEA-COMP:13846"/>
        <dbReference type="Rhea" id="RHEA-COMP:17046"/>
        <dbReference type="ChEBI" id="CHEBI:30616"/>
        <dbReference type="ChEBI" id="CHEBI:33019"/>
        <dbReference type="ChEBI" id="CHEBI:83624"/>
        <dbReference type="ChEBI" id="CHEBI:167160"/>
    </reaction>
</comment>
<dbReference type="GO" id="GO:0070733">
    <property type="term" value="F:AMPylase activity"/>
    <property type="evidence" value="ECO:0007669"/>
    <property type="project" value="UniProtKB-EC"/>
</dbReference>
<evidence type="ECO:0000256" key="3">
    <source>
        <dbReference type="ARBA" id="ARBA00048696"/>
    </source>
</evidence>
<gene>
    <name evidence="5" type="ordered locus">MTBMA_c05410</name>
</gene>
<dbReference type="InterPro" id="IPR041633">
    <property type="entry name" value="Polbeta"/>
</dbReference>
<dbReference type="KEGG" id="mmg:MTBMA_c05410"/>
<dbReference type="GeneID" id="92393135"/>
<reference key="1">
    <citation type="submission" date="2009-08" db="EMBL/GenBank/DDBJ databases">
        <title>The genome sequence of Methanothermobacter marburgensis.</title>
        <authorList>
            <person name="Kaster A."/>
            <person name="Seedorf H."/>
            <person name="Goenrich M."/>
            <person name="Wiezer A."/>
            <person name="Liesegang H."/>
            <person name="Thauer R."/>
            <person name="Gottschalk G."/>
        </authorList>
    </citation>
    <scope>NUCLEOTIDE SEQUENCE</scope>
    <source>
        <strain>Marburg</strain>
    </source>
</reference>
<dbReference type="PANTHER" id="PTHR33933">
    <property type="entry name" value="NUCLEOTIDYLTRANSFERASE"/>
    <property type="match status" value="1"/>
</dbReference>
<keyword evidence="6" id="KW-1185">Reference proteome</keyword>
<reference evidence="5 6" key="2">
    <citation type="journal article" date="2010" name="J. Bacteriol.">
        <title>Complete genome sequence of Methanothermobacter marburgensis, a methanoarchaeon model organism.</title>
        <authorList>
            <person name="Liesegang H."/>
            <person name="Kaster A.K."/>
            <person name="Wiezer A."/>
            <person name="Goenrich M."/>
            <person name="Wollherr A."/>
            <person name="Seedorf H."/>
            <person name="Gottschalk G."/>
            <person name="Thauer R.K."/>
        </authorList>
    </citation>
    <scope>NUCLEOTIDE SEQUENCE [LARGE SCALE GENOMIC DNA]</scope>
    <source>
        <strain evidence="6">ATCC BAA-927 / DSM 2133 / JCM 14651 / NBRC 100331 / OCM 82 / Marburg</strain>
    </source>
</reference>
<comment type="catalytic activity">
    <reaction evidence="3">
        <text>L-tyrosyl-[protein] + ATP = O-(5'-adenylyl)-L-tyrosyl-[protein] + diphosphate</text>
        <dbReference type="Rhea" id="RHEA:54288"/>
        <dbReference type="Rhea" id="RHEA-COMP:10136"/>
        <dbReference type="Rhea" id="RHEA-COMP:13846"/>
        <dbReference type="ChEBI" id="CHEBI:30616"/>
        <dbReference type="ChEBI" id="CHEBI:33019"/>
        <dbReference type="ChEBI" id="CHEBI:46858"/>
        <dbReference type="ChEBI" id="CHEBI:83624"/>
        <dbReference type="EC" id="2.7.7.108"/>
    </reaction>
</comment>
<evidence type="ECO:0000256" key="2">
    <source>
        <dbReference type="ARBA" id="ARBA00047518"/>
    </source>
</evidence>
<evidence type="ECO:0000256" key="1">
    <source>
        <dbReference type="ARBA" id="ARBA00034531"/>
    </source>
</evidence>
<dbReference type="InterPro" id="IPR043519">
    <property type="entry name" value="NT_sf"/>
</dbReference>
<dbReference type="STRING" id="79929.MTBMA_c05410"/>
<dbReference type="RefSeq" id="WP_013295360.1">
    <property type="nucleotide sequence ID" value="NC_014408.1"/>
</dbReference>
<dbReference type="GeneID" id="9704249"/>
<name>D9PV88_METTM</name>
<dbReference type="HOGENOM" id="CLU_130257_3_0_2"/>
<dbReference type="Gene3D" id="3.30.460.10">
    <property type="entry name" value="Beta Polymerase, domain 2"/>
    <property type="match status" value="1"/>
</dbReference>